<dbReference type="EMBL" id="CP002353">
    <property type="protein sequence ID" value="ADV63321.1"/>
    <property type="molecule type" value="Genomic_DNA"/>
</dbReference>
<dbReference type="InterPro" id="IPR051172">
    <property type="entry name" value="Chlamydia_OmcB"/>
</dbReference>
<dbReference type="eggNOG" id="COG1361">
    <property type="taxonomic scope" value="Bacteria"/>
</dbReference>
<dbReference type="InParanoid" id="E8R0I9"/>
<dbReference type="PANTHER" id="PTHR34819:SF3">
    <property type="entry name" value="CELL SURFACE PROTEIN"/>
    <property type="match status" value="1"/>
</dbReference>
<proteinExistence type="predicted"/>
<dbReference type="KEGG" id="ipa:Isop_2755"/>
<feature type="compositionally biased region" description="Low complexity" evidence="1">
    <location>
        <begin position="624"/>
        <end position="638"/>
    </location>
</feature>
<feature type="domain" description="DUF11" evidence="2">
    <location>
        <begin position="912"/>
        <end position="986"/>
    </location>
</feature>
<evidence type="ECO:0000313" key="3">
    <source>
        <dbReference type="EMBL" id="ADV63321.1"/>
    </source>
</evidence>
<dbReference type="Pfam" id="PF01345">
    <property type="entry name" value="DUF11"/>
    <property type="match status" value="3"/>
</dbReference>
<name>E8R0I9_ISOPI</name>
<keyword evidence="4" id="KW-1185">Reference proteome</keyword>
<feature type="region of interest" description="Disordered" evidence="1">
    <location>
        <begin position="275"/>
        <end position="649"/>
    </location>
</feature>
<feature type="compositionally biased region" description="Polar residues" evidence="1">
    <location>
        <begin position="349"/>
        <end position="358"/>
    </location>
</feature>
<feature type="compositionally biased region" description="Basic and acidic residues" evidence="1">
    <location>
        <begin position="221"/>
        <end position="232"/>
    </location>
</feature>
<feature type="compositionally biased region" description="Polar residues" evidence="1">
    <location>
        <begin position="401"/>
        <end position="410"/>
    </location>
</feature>
<dbReference type="AlphaFoldDB" id="E8R0I9"/>
<feature type="compositionally biased region" description="Polar residues" evidence="1">
    <location>
        <begin position="300"/>
        <end position="318"/>
    </location>
</feature>
<gene>
    <name evidence="3" type="ordered locus">Isop_2755</name>
</gene>
<dbReference type="InterPro" id="IPR013783">
    <property type="entry name" value="Ig-like_fold"/>
</dbReference>
<dbReference type="InterPro" id="IPR001434">
    <property type="entry name" value="OmcB-like_DUF11"/>
</dbReference>
<reference evidence="3 4" key="2">
    <citation type="journal article" date="2011" name="Stand. Genomic Sci.">
        <title>Complete genome sequence of Isosphaera pallida type strain (IS1B).</title>
        <authorList>
            <consortium name="US DOE Joint Genome Institute (JGI-PGF)"/>
            <person name="Goker M."/>
            <person name="Cleland D."/>
            <person name="Saunders E."/>
            <person name="Lapidus A."/>
            <person name="Nolan M."/>
            <person name="Lucas S."/>
            <person name="Hammon N."/>
            <person name="Deshpande S."/>
            <person name="Cheng J.F."/>
            <person name="Tapia R."/>
            <person name="Han C."/>
            <person name="Goodwin L."/>
            <person name="Pitluck S."/>
            <person name="Liolios K."/>
            <person name="Pagani I."/>
            <person name="Ivanova N."/>
            <person name="Mavromatis K."/>
            <person name="Pati A."/>
            <person name="Chen A."/>
            <person name="Palaniappan K."/>
            <person name="Land M."/>
            <person name="Hauser L."/>
            <person name="Chang Y.J."/>
            <person name="Jeffries C.D."/>
            <person name="Detter J.C."/>
            <person name="Beck B."/>
            <person name="Woyke T."/>
            <person name="Bristow J."/>
            <person name="Eisen J.A."/>
            <person name="Markowitz V."/>
            <person name="Hugenholtz P."/>
            <person name="Kyrpides N.C."/>
            <person name="Klenk H.P."/>
        </authorList>
    </citation>
    <scope>NUCLEOTIDE SEQUENCE [LARGE SCALE GENOMIC DNA]</scope>
    <source>
        <strain evidence="4">ATCC 43644 / DSM 9630 / IS1B</strain>
    </source>
</reference>
<feature type="compositionally biased region" description="Low complexity" evidence="1">
    <location>
        <begin position="504"/>
        <end position="514"/>
    </location>
</feature>
<accession>E8R0I9</accession>
<evidence type="ECO:0000313" key="4">
    <source>
        <dbReference type="Proteomes" id="UP000008631"/>
    </source>
</evidence>
<feature type="domain" description="DUF11" evidence="2">
    <location>
        <begin position="1015"/>
        <end position="1115"/>
    </location>
</feature>
<dbReference type="Gene3D" id="2.60.40.10">
    <property type="entry name" value="Immunoglobulins"/>
    <property type="match status" value="1"/>
</dbReference>
<dbReference type="Proteomes" id="UP000008631">
    <property type="component" value="Chromosome"/>
</dbReference>
<protein>
    <submittedName>
        <fullName evidence="3">Conserved repeat domain protein</fullName>
    </submittedName>
</protein>
<dbReference type="RefSeq" id="WP_013565609.1">
    <property type="nucleotide sequence ID" value="NC_014962.1"/>
</dbReference>
<feature type="region of interest" description="Disordered" evidence="1">
    <location>
        <begin position="70"/>
        <end position="97"/>
    </location>
</feature>
<feature type="domain" description="DUF11" evidence="2">
    <location>
        <begin position="668"/>
        <end position="767"/>
    </location>
</feature>
<feature type="compositionally biased region" description="Pro residues" evidence="1">
    <location>
        <begin position="591"/>
        <end position="603"/>
    </location>
</feature>
<evidence type="ECO:0000259" key="2">
    <source>
        <dbReference type="Pfam" id="PF01345"/>
    </source>
</evidence>
<sequence>MGRRLFLIAAVLLPFALGGLLVPPQRDRASTTSTPNPNPNPNPPNPPEIQAQTVLSSSPRAMTLDALEPTLVPPAPAGVPASPTRAATSVSSHPARLDSDSLTIDSVVVTPPTILVSDAVIQSAVADIRFELEREDRGSSSARPQPSPSAHDDPAILAMTPPPAEQDDRVEESPFAHEPVLTAEVLTKLRPKSPPASNTRSDAVEPPLPPSLTFQDQPILTHDEAVLDDSTKSPDPASLGVHAPASSPSAPSMAQVVFAPHDELVARADERSTELLARQLNQPPIVTRAEVVESQPQPPAQNQTDPQTPSQSESTSNAPEPADALDPITFEPIGESVPPRTVPPRVPGETSNPETITTVGMCAPGDLSPSASGSGLENDPFAEPGLAVAQPARGLGESSKDPSSLISTTPPADDPFEGFGLPGGPQPSATSAIQRSPHPPAALGSDDPFAATEPPDADFPPARSVPQAQPDPSAARDDPFGDPDAVEVSIPAQANKPAGSHDWSSNPASSEPPFAEAPPQQPAPLDLEETPTQLETDPPTATAPPAGAAPTRDDPPAPPIPPPSLTPPQREQNPVSPPSLDETITPVAGPIQPPGDASPPPPDSSKEAETVTLPGELKPPAIPSPNASPSTAPLSAPSGRGDEISSTTTEDGAAFVLPLDRISQGLQDMALTVEVISPEVVNLGKPASLRIIVKNLSTNDAHNVVVRGQLPENLELIDADPTAEQVGRVLIWKLGTMAGKTERTLSVRARAKSVGSFEYAATVTASSGARSRPTSVQEPKLDLKVTPSAAKVLRGRPVQFQIEVSNPGTGVARNVKVWARFSQGLRFARLPQNNGPVLKEIKEILPGESITLTPALEADTVAGGEQSCEVMVESPDVVGGVSGGSVVKTRTIQVIEPMLAVRVSGPEKRYTETIATYELVIENPGTAPASDVKVAVLLPTGGTVRSNGGARYDEKTRRLIWEIPSIDPGRALPLRFDVRLAGIQIYKIAVEASAEGALMAKDTFTTDVVGIADVGFTVTERSRVLDVGNQTQFEIDIRNEGSKEARNVVVRAFISPNLKVLSAGGFKGSAQFKTKTGEVIFPTFERLPPGGRLVLTIDVEAASAGTASCEVVLTHEDLGEVPIRRTAVSAITEERVRRK</sequence>
<feature type="compositionally biased region" description="Low complexity" evidence="1">
    <location>
        <begin position="536"/>
        <end position="550"/>
    </location>
</feature>
<dbReference type="HOGENOM" id="CLU_277957_0_0_0"/>
<feature type="compositionally biased region" description="Low complexity" evidence="1">
    <location>
        <begin position="243"/>
        <end position="252"/>
    </location>
</feature>
<organism evidence="3 4">
    <name type="scientific">Isosphaera pallida (strain ATCC 43644 / DSM 9630 / IS1B)</name>
    <dbReference type="NCBI Taxonomy" id="575540"/>
    <lineage>
        <taxon>Bacteria</taxon>
        <taxon>Pseudomonadati</taxon>
        <taxon>Planctomycetota</taxon>
        <taxon>Planctomycetia</taxon>
        <taxon>Isosphaerales</taxon>
        <taxon>Isosphaeraceae</taxon>
        <taxon>Isosphaera</taxon>
    </lineage>
</organism>
<feature type="region of interest" description="Disordered" evidence="1">
    <location>
        <begin position="135"/>
        <end position="255"/>
    </location>
</feature>
<dbReference type="PANTHER" id="PTHR34819">
    <property type="entry name" value="LARGE CYSTEINE-RICH PERIPLASMIC PROTEIN OMCB"/>
    <property type="match status" value="1"/>
</dbReference>
<feature type="compositionally biased region" description="Pro residues" evidence="1">
    <location>
        <begin position="556"/>
        <end position="566"/>
    </location>
</feature>
<feature type="region of interest" description="Disordered" evidence="1">
    <location>
        <begin position="25"/>
        <end position="51"/>
    </location>
</feature>
<feature type="compositionally biased region" description="Pro residues" evidence="1">
    <location>
        <begin position="36"/>
        <end position="47"/>
    </location>
</feature>
<dbReference type="STRING" id="575540.Isop_2755"/>
<reference key="1">
    <citation type="submission" date="2010-11" db="EMBL/GenBank/DDBJ databases">
        <title>The complete sequence of chromosome of Isophaera pallida ATCC 43644.</title>
        <authorList>
            <consortium name="US DOE Joint Genome Institute (JGI-PGF)"/>
            <person name="Lucas S."/>
            <person name="Copeland A."/>
            <person name="Lapidus A."/>
            <person name="Bruce D."/>
            <person name="Goodwin L."/>
            <person name="Pitluck S."/>
            <person name="Kyrpides N."/>
            <person name="Mavromatis K."/>
            <person name="Pagani I."/>
            <person name="Ivanova N."/>
            <person name="Saunders E."/>
            <person name="Brettin T."/>
            <person name="Detter J.C."/>
            <person name="Han C."/>
            <person name="Tapia R."/>
            <person name="Land M."/>
            <person name="Hauser L."/>
            <person name="Markowitz V."/>
            <person name="Cheng J.-F."/>
            <person name="Hugenholtz P."/>
            <person name="Woyke T."/>
            <person name="Wu D."/>
            <person name="Eisen J.A."/>
        </authorList>
    </citation>
    <scope>NUCLEOTIDE SEQUENCE</scope>
    <source>
        <strain>ATCC 43644</strain>
    </source>
</reference>
<evidence type="ECO:0000256" key="1">
    <source>
        <dbReference type="SAM" id="MobiDB-lite"/>
    </source>
</evidence>
<dbReference type="OrthoDB" id="207217at2"/>